<dbReference type="Pfam" id="PF00254">
    <property type="entry name" value="FKBP_C"/>
    <property type="match status" value="1"/>
</dbReference>
<dbReference type="InterPro" id="IPR001179">
    <property type="entry name" value="PPIase_FKBP_dom"/>
</dbReference>
<reference evidence="9" key="1">
    <citation type="submission" date="2017-01" db="EMBL/GenBank/DDBJ databases">
        <authorList>
            <person name="Varghese N."/>
            <person name="Submissions S."/>
        </authorList>
    </citation>
    <scope>NUCLEOTIDE SEQUENCE [LARGE SCALE GENOMIC DNA]</scope>
    <source>
        <strain evidence="9">DSM 21768</strain>
    </source>
</reference>
<evidence type="ECO:0000256" key="5">
    <source>
        <dbReference type="PROSITE-ProRule" id="PRU00277"/>
    </source>
</evidence>
<evidence type="ECO:0000256" key="1">
    <source>
        <dbReference type="ARBA" id="ARBA00000971"/>
    </source>
</evidence>
<dbReference type="InterPro" id="IPR046357">
    <property type="entry name" value="PPIase_dom_sf"/>
</dbReference>
<dbReference type="GO" id="GO:0003755">
    <property type="term" value="F:peptidyl-prolyl cis-trans isomerase activity"/>
    <property type="evidence" value="ECO:0007669"/>
    <property type="project" value="UniProtKB-UniRule"/>
</dbReference>
<dbReference type="PANTHER" id="PTHR43811">
    <property type="entry name" value="FKBP-TYPE PEPTIDYL-PROLYL CIS-TRANS ISOMERASE FKPA"/>
    <property type="match status" value="1"/>
</dbReference>
<sequence>MTNSVVIMSQFVVEDVVIGTGKAAERGALITAQYTGRLADGTIFDASHEHGFECVIGTGRVIKGWDLGVLGDKIGQKLCEKWGIELDLPTFEPMRVGGTRRLVVPAHLGYGERHVGKIPPHSDLYFEIALLQVKTRDD</sequence>
<evidence type="ECO:0000256" key="6">
    <source>
        <dbReference type="RuleBase" id="RU003915"/>
    </source>
</evidence>
<dbReference type="EC" id="5.2.1.8" evidence="6"/>
<evidence type="ECO:0000256" key="4">
    <source>
        <dbReference type="ARBA" id="ARBA00023235"/>
    </source>
</evidence>
<evidence type="ECO:0000313" key="8">
    <source>
        <dbReference type="EMBL" id="SIR80003.1"/>
    </source>
</evidence>
<proteinExistence type="inferred from homology"/>
<protein>
    <recommendedName>
        <fullName evidence="6">Peptidyl-prolyl cis-trans isomerase</fullName>
        <ecNumber evidence="6">5.2.1.8</ecNumber>
    </recommendedName>
</protein>
<dbReference type="Gene3D" id="3.10.50.40">
    <property type="match status" value="1"/>
</dbReference>
<evidence type="ECO:0000256" key="3">
    <source>
        <dbReference type="ARBA" id="ARBA00023110"/>
    </source>
</evidence>
<dbReference type="AlphaFoldDB" id="A0A1N7DW11"/>
<dbReference type="EMBL" id="FTNU01000002">
    <property type="protein sequence ID" value="SIR80003.1"/>
    <property type="molecule type" value="Genomic_DNA"/>
</dbReference>
<evidence type="ECO:0000313" key="9">
    <source>
        <dbReference type="Proteomes" id="UP000187495"/>
    </source>
</evidence>
<organism evidence="8 9">
    <name type="scientific">Moraxella cuniculi DSM 21768</name>
    <dbReference type="NCBI Taxonomy" id="1122245"/>
    <lineage>
        <taxon>Bacteria</taxon>
        <taxon>Pseudomonadati</taxon>
        <taxon>Pseudomonadota</taxon>
        <taxon>Gammaproteobacteria</taxon>
        <taxon>Moraxellales</taxon>
        <taxon>Moraxellaceae</taxon>
        <taxon>Moraxella</taxon>
    </lineage>
</organism>
<evidence type="ECO:0000256" key="2">
    <source>
        <dbReference type="ARBA" id="ARBA00006577"/>
    </source>
</evidence>
<evidence type="ECO:0000259" key="7">
    <source>
        <dbReference type="PROSITE" id="PS50059"/>
    </source>
</evidence>
<dbReference type="SUPFAM" id="SSF54534">
    <property type="entry name" value="FKBP-like"/>
    <property type="match status" value="1"/>
</dbReference>
<accession>A0A1N7DW11</accession>
<keyword evidence="9" id="KW-1185">Reference proteome</keyword>
<name>A0A1N7DW11_9GAMM</name>
<keyword evidence="4 5" id="KW-0413">Isomerase</keyword>
<dbReference type="PROSITE" id="PS50059">
    <property type="entry name" value="FKBP_PPIASE"/>
    <property type="match status" value="1"/>
</dbReference>
<feature type="domain" description="PPIase FKBP-type" evidence="7">
    <location>
        <begin position="27"/>
        <end position="134"/>
    </location>
</feature>
<dbReference type="PANTHER" id="PTHR43811:SF19">
    <property type="entry name" value="39 KDA FK506-BINDING NUCLEAR PROTEIN"/>
    <property type="match status" value="1"/>
</dbReference>
<dbReference type="STRING" id="34061.B0189_02905"/>
<keyword evidence="3 5" id="KW-0697">Rotamase</keyword>
<comment type="similarity">
    <text evidence="2 6">Belongs to the FKBP-type PPIase family.</text>
</comment>
<comment type="catalytic activity">
    <reaction evidence="1 5 6">
        <text>[protein]-peptidylproline (omega=180) = [protein]-peptidylproline (omega=0)</text>
        <dbReference type="Rhea" id="RHEA:16237"/>
        <dbReference type="Rhea" id="RHEA-COMP:10747"/>
        <dbReference type="Rhea" id="RHEA-COMP:10748"/>
        <dbReference type="ChEBI" id="CHEBI:83833"/>
        <dbReference type="ChEBI" id="CHEBI:83834"/>
        <dbReference type="EC" id="5.2.1.8"/>
    </reaction>
</comment>
<gene>
    <name evidence="8" type="ORF">SAMN02745664_102167</name>
</gene>
<dbReference type="Proteomes" id="UP000187495">
    <property type="component" value="Unassembled WGS sequence"/>
</dbReference>